<dbReference type="PANTHER" id="PTHR45642">
    <property type="entry name" value="GDSL ESTERASE/LIPASE EXL3"/>
    <property type="match status" value="1"/>
</dbReference>
<accession>A0AAV9EEQ5</accession>
<protein>
    <submittedName>
        <fullName evidence="2">GDSL esterase/lipase</fullName>
    </submittedName>
</protein>
<gene>
    <name evidence="2" type="ORF">QJS10_CPA07g01204</name>
</gene>
<evidence type="ECO:0000256" key="1">
    <source>
        <dbReference type="SAM" id="MobiDB-lite"/>
    </source>
</evidence>
<reference evidence="2" key="2">
    <citation type="submission" date="2023-06" db="EMBL/GenBank/DDBJ databases">
        <authorList>
            <person name="Ma L."/>
            <person name="Liu K.-W."/>
            <person name="Li Z."/>
            <person name="Hsiao Y.-Y."/>
            <person name="Qi Y."/>
            <person name="Fu T."/>
            <person name="Tang G."/>
            <person name="Zhang D."/>
            <person name="Sun W.-H."/>
            <person name="Liu D.-K."/>
            <person name="Li Y."/>
            <person name="Chen G.-Z."/>
            <person name="Liu X.-D."/>
            <person name="Liao X.-Y."/>
            <person name="Jiang Y.-T."/>
            <person name="Yu X."/>
            <person name="Hao Y."/>
            <person name="Huang J."/>
            <person name="Zhao X.-W."/>
            <person name="Ke S."/>
            <person name="Chen Y.-Y."/>
            <person name="Wu W.-L."/>
            <person name="Hsu J.-L."/>
            <person name="Lin Y.-F."/>
            <person name="Huang M.-D."/>
            <person name="Li C.-Y."/>
            <person name="Huang L."/>
            <person name="Wang Z.-W."/>
            <person name="Zhao X."/>
            <person name="Zhong W.-Y."/>
            <person name="Peng D.-H."/>
            <person name="Ahmad S."/>
            <person name="Lan S."/>
            <person name="Zhang J.-S."/>
            <person name="Tsai W.-C."/>
            <person name="Van De Peer Y."/>
            <person name="Liu Z.-J."/>
        </authorList>
    </citation>
    <scope>NUCLEOTIDE SEQUENCE</scope>
    <source>
        <strain evidence="2">CP</strain>
        <tissue evidence="2">Leaves</tissue>
    </source>
</reference>
<keyword evidence="3" id="KW-1185">Reference proteome</keyword>
<reference evidence="2" key="1">
    <citation type="journal article" date="2023" name="Nat. Commun.">
        <title>Diploid and tetraploid genomes of Acorus and the evolution of monocots.</title>
        <authorList>
            <person name="Ma L."/>
            <person name="Liu K.W."/>
            <person name="Li Z."/>
            <person name="Hsiao Y.Y."/>
            <person name="Qi Y."/>
            <person name="Fu T."/>
            <person name="Tang G.D."/>
            <person name="Zhang D."/>
            <person name="Sun W.H."/>
            <person name="Liu D.K."/>
            <person name="Li Y."/>
            <person name="Chen G.Z."/>
            <person name="Liu X.D."/>
            <person name="Liao X.Y."/>
            <person name="Jiang Y.T."/>
            <person name="Yu X."/>
            <person name="Hao Y."/>
            <person name="Huang J."/>
            <person name="Zhao X.W."/>
            <person name="Ke S."/>
            <person name="Chen Y.Y."/>
            <person name="Wu W.L."/>
            <person name="Hsu J.L."/>
            <person name="Lin Y.F."/>
            <person name="Huang M.D."/>
            <person name="Li C.Y."/>
            <person name="Huang L."/>
            <person name="Wang Z.W."/>
            <person name="Zhao X."/>
            <person name="Zhong W.Y."/>
            <person name="Peng D.H."/>
            <person name="Ahmad S."/>
            <person name="Lan S."/>
            <person name="Zhang J.S."/>
            <person name="Tsai W.C."/>
            <person name="Van de Peer Y."/>
            <person name="Liu Z.J."/>
        </authorList>
    </citation>
    <scope>NUCLEOTIDE SEQUENCE</scope>
    <source>
        <strain evidence="2">CP</strain>
    </source>
</reference>
<name>A0AAV9EEQ5_ACOCL</name>
<dbReference type="AlphaFoldDB" id="A0AAV9EEQ5"/>
<proteinExistence type="predicted"/>
<dbReference type="Proteomes" id="UP001180020">
    <property type="component" value="Unassembled WGS sequence"/>
</dbReference>
<comment type="caution">
    <text evidence="2">The sequence shown here is derived from an EMBL/GenBank/DDBJ whole genome shotgun (WGS) entry which is preliminary data.</text>
</comment>
<dbReference type="InterPro" id="IPR036514">
    <property type="entry name" value="SGNH_hydro_sf"/>
</dbReference>
<organism evidence="2 3">
    <name type="scientific">Acorus calamus</name>
    <name type="common">Sweet flag</name>
    <dbReference type="NCBI Taxonomy" id="4465"/>
    <lineage>
        <taxon>Eukaryota</taxon>
        <taxon>Viridiplantae</taxon>
        <taxon>Streptophyta</taxon>
        <taxon>Embryophyta</taxon>
        <taxon>Tracheophyta</taxon>
        <taxon>Spermatophyta</taxon>
        <taxon>Magnoliopsida</taxon>
        <taxon>Liliopsida</taxon>
        <taxon>Acoraceae</taxon>
        <taxon>Acorus</taxon>
    </lineage>
</organism>
<evidence type="ECO:0000313" key="3">
    <source>
        <dbReference type="Proteomes" id="UP001180020"/>
    </source>
</evidence>
<dbReference type="EMBL" id="JAUJYO010000007">
    <property type="protein sequence ID" value="KAK1311852.1"/>
    <property type="molecule type" value="Genomic_DNA"/>
</dbReference>
<dbReference type="PANTHER" id="PTHR45642:SF30">
    <property type="entry name" value="SGNH HYDROLASE-TYPE ESTERASE DOMAIN-CONTAINING PROTEIN"/>
    <property type="match status" value="1"/>
</dbReference>
<feature type="region of interest" description="Disordered" evidence="1">
    <location>
        <begin position="34"/>
        <end position="64"/>
    </location>
</feature>
<dbReference type="Gene3D" id="3.40.50.1110">
    <property type="entry name" value="SGNH hydrolase"/>
    <property type="match status" value="1"/>
</dbReference>
<sequence length="197" mass="21424">MGFPGSKRKLTPRSAIPLATVVNDGRQRFRQVYQPSSPGLRATTLHHRRQSASRPGHSMCHATPSNATKFPAALIFGDSTVDSGNNDYTATLVKANHSPYDMNSPGGQLTGRFSNGMFMPDFLTSSLGLKESIPPFLDPELSDEDVKMGVNFVSTGSRFDDLTTTISGAILRCSSRTSIGSRTWWGSRRPQASLTTR</sequence>
<dbReference type="InterPro" id="IPR050592">
    <property type="entry name" value="GDSL_lipolytic_enzyme"/>
</dbReference>
<evidence type="ECO:0000313" key="2">
    <source>
        <dbReference type="EMBL" id="KAK1311852.1"/>
    </source>
</evidence>